<dbReference type="InterPro" id="IPR052055">
    <property type="entry name" value="Hepadnavirus_pol/RT"/>
</dbReference>
<evidence type="ECO:0000259" key="2">
    <source>
        <dbReference type="PROSITE" id="PS50878"/>
    </source>
</evidence>
<comment type="caution">
    <text evidence="3">The sequence shown here is derived from an EMBL/GenBank/DDBJ whole genome shotgun (WGS) entry which is preliminary data.</text>
</comment>
<sequence length="242" mass="27288">MAEALRSPGAAEDCREPLKLKNRRVATPRYEVQRRVGGVHRDLRRRGARVLSYMDDFLILTSTEEEACVQRDRVRRVLARLGLSRNENKGQWEPGQLIENLDLEVDLREGLFWVTETRINKIHAQAKSIISDATREKRRLSARRLAAFNGLCQSVYLAVPAARLYLRELYFVLTTKRSWGGEGEAYSSIPPRFGVVAPSAGDEPVELSKNMEESDEGKAPQLPTCLGWRPESQQGIEGLLAG</sequence>
<dbReference type="InterPro" id="IPR000477">
    <property type="entry name" value="RT_dom"/>
</dbReference>
<organism evidence="3 4">
    <name type="scientific">Cymbomonas tetramitiformis</name>
    <dbReference type="NCBI Taxonomy" id="36881"/>
    <lineage>
        <taxon>Eukaryota</taxon>
        <taxon>Viridiplantae</taxon>
        <taxon>Chlorophyta</taxon>
        <taxon>Pyramimonadophyceae</taxon>
        <taxon>Pyramimonadales</taxon>
        <taxon>Pyramimonadaceae</taxon>
        <taxon>Cymbomonas</taxon>
    </lineage>
</organism>
<dbReference type="PANTHER" id="PTHR33050:SF7">
    <property type="entry name" value="RIBONUCLEASE H"/>
    <property type="match status" value="1"/>
</dbReference>
<feature type="compositionally biased region" description="Basic and acidic residues" evidence="1">
    <location>
        <begin position="209"/>
        <end position="218"/>
    </location>
</feature>
<feature type="domain" description="Reverse transcriptase" evidence="2">
    <location>
        <begin position="1"/>
        <end position="103"/>
    </location>
</feature>
<evidence type="ECO:0000313" key="3">
    <source>
        <dbReference type="EMBL" id="KAK3283878.1"/>
    </source>
</evidence>
<dbReference type="InterPro" id="IPR043128">
    <property type="entry name" value="Rev_trsase/Diguanyl_cyclase"/>
</dbReference>
<dbReference type="SUPFAM" id="SSF56672">
    <property type="entry name" value="DNA/RNA polymerases"/>
    <property type="match status" value="1"/>
</dbReference>
<dbReference type="PROSITE" id="PS50878">
    <property type="entry name" value="RT_POL"/>
    <property type="match status" value="1"/>
</dbReference>
<reference evidence="3 4" key="1">
    <citation type="journal article" date="2015" name="Genome Biol. Evol.">
        <title>Comparative Genomics of a Bacterivorous Green Alga Reveals Evolutionary Causalities and Consequences of Phago-Mixotrophic Mode of Nutrition.</title>
        <authorList>
            <person name="Burns J.A."/>
            <person name="Paasch A."/>
            <person name="Narechania A."/>
            <person name="Kim E."/>
        </authorList>
    </citation>
    <scope>NUCLEOTIDE SEQUENCE [LARGE SCALE GENOMIC DNA]</scope>
    <source>
        <strain evidence="3 4">PLY_AMNH</strain>
    </source>
</reference>
<evidence type="ECO:0000313" key="4">
    <source>
        <dbReference type="Proteomes" id="UP001190700"/>
    </source>
</evidence>
<feature type="region of interest" description="Disordered" evidence="1">
    <location>
        <begin position="200"/>
        <end position="242"/>
    </location>
</feature>
<protein>
    <recommendedName>
        <fullName evidence="2">Reverse transcriptase domain-containing protein</fullName>
    </recommendedName>
</protein>
<dbReference type="AlphaFoldDB" id="A0AAE0LFZ7"/>
<dbReference type="Proteomes" id="UP001190700">
    <property type="component" value="Unassembled WGS sequence"/>
</dbReference>
<dbReference type="Gene3D" id="3.30.70.270">
    <property type="match status" value="1"/>
</dbReference>
<proteinExistence type="predicted"/>
<dbReference type="EMBL" id="LGRX02002607">
    <property type="protein sequence ID" value="KAK3283878.1"/>
    <property type="molecule type" value="Genomic_DNA"/>
</dbReference>
<evidence type="ECO:0000256" key="1">
    <source>
        <dbReference type="SAM" id="MobiDB-lite"/>
    </source>
</evidence>
<keyword evidence="4" id="KW-1185">Reference proteome</keyword>
<dbReference type="PANTHER" id="PTHR33050">
    <property type="entry name" value="REVERSE TRANSCRIPTASE DOMAIN-CONTAINING PROTEIN"/>
    <property type="match status" value="1"/>
</dbReference>
<gene>
    <name evidence="3" type="ORF">CYMTET_8443</name>
</gene>
<accession>A0AAE0LFZ7</accession>
<name>A0AAE0LFZ7_9CHLO</name>
<dbReference type="InterPro" id="IPR043502">
    <property type="entry name" value="DNA/RNA_pol_sf"/>
</dbReference>